<evidence type="ECO:0000256" key="2">
    <source>
        <dbReference type="ARBA" id="ARBA00022723"/>
    </source>
</evidence>
<dbReference type="Gene3D" id="3.30.160.60">
    <property type="entry name" value="Classic Zinc Finger"/>
    <property type="match status" value="1"/>
</dbReference>
<dbReference type="InterPro" id="IPR003879">
    <property type="entry name" value="Butyrophylin_SPRY"/>
</dbReference>
<dbReference type="PROSITE" id="PS00518">
    <property type="entry name" value="ZF_RING_1"/>
    <property type="match status" value="1"/>
</dbReference>
<dbReference type="CDD" id="cd16040">
    <property type="entry name" value="SPRY_PRY_SNTX"/>
    <property type="match status" value="1"/>
</dbReference>
<dbReference type="SMART" id="SM00184">
    <property type="entry name" value="RING"/>
    <property type="match status" value="1"/>
</dbReference>
<feature type="domain" description="B box-type" evidence="9">
    <location>
        <begin position="144"/>
        <end position="184"/>
    </location>
</feature>
<dbReference type="InParanoid" id="A0A6J2V4M2"/>
<dbReference type="GO" id="GO:0008270">
    <property type="term" value="F:zinc ion binding"/>
    <property type="evidence" value="ECO:0007669"/>
    <property type="project" value="UniProtKB-KW"/>
</dbReference>
<dbReference type="Gene3D" id="4.10.830.40">
    <property type="match status" value="1"/>
</dbReference>
<dbReference type="PANTHER" id="PTHR25465:SF5">
    <property type="entry name" value="E3 UBIQUITIN_ISG15 LIGASE TRIM25-RELATED"/>
    <property type="match status" value="1"/>
</dbReference>
<dbReference type="GO" id="GO:0045087">
    <property type="term" value="P:innate immune response"/>
    <property type="evidence" value="ECO:0007669"/>
    <property type="project" value="UniProtKB-KW"/>
</dbReference>
<dbReference type="FunFam" id="2.60.120.920:FF:000066">
    <property type="entry name" value="Si:ch211-208f21.3"/>
    <property type="match status" value="1"/>
</dbReference>
<protein>
    <submittedName>
        <fullName evidence="12">Tripartite motif-containing protein 16-like isoform X1</fullName>
    </submittedName>
</protein>
<dbReference type="InterPro" id="IPR001841">
    <property type="entry name" value="Znf_RING"/>
</dbReference>
<dbReference type="SUPFAM" id="SSF49899">
    <property type="entry name" value="Concanavalin A-like lectins/glucanases"/>
    <property type="match status" value="1"/>
</dbReference>
<evidence type="ECO:0000256" key="1">
    <source>
        <dbReference type="ARBA" id="ARBA00022588"/>
    </source>
</evidence>
<keyword evidence="4" id="KW-0862">Zinc</keyword>
<dbReference type="GeneID" id="115809266"/>
<dbReference type="Pfam" id="PF00643">
    <property type="entry name" value="zf-B_box"/>
    <property type="match status" value="1"/>
</dbReference>
<dbReference type="Pfam" id="PF15227">
    <property type="entry name" value="zf-C3HC4_4"/>
    <property type="match status" value="1"/>
</dbReference>
<gene>
    <name evidence="12" type="primary">LOC115809266</name>
</gene>
<dbReference type="Gene3D" id="2.60.120.920">
    <property type="match status" value="1"/>
</dbReference>
<evidence type="ECO:0000259" key="9">
    <source>
        <dbReference type="PROSITE" id="PS50119"/>
    </source>
</evidence>
<evidence type="ECO:0000256" key="7">
    <source>
        <dbReference type="SAM" id="Coils"/>
    </source>
</evidence>
<dbReference type="OrthoDB" id="8821439at2759"/>
<dbReference type="PROSITE" id="PS50188">
    <property type="entry name" value="B302_SPRY"/>
    <property type="match status" value="1"/>
</dbReference>
<evidence type="ECO:0000259" key="10">
    <source>
        <dbReference type="PROSITE" id="PS50188"/>
    </source>
</evidence>
<keyword evidence="2" id="KW-0479">Metal-binding</keyword>
<dbReference type="InterPro" id="IPR003877">
    <property type="entry name" value="SPRY_dom"/>
</dbReference>
<dbReference type="RefSeq" id="XP_030626718.1">
    <property type="nucleotide sequence ID" value="XM_030770858.1"/>
</dbReference>
<dbReference type="Pfam" id="PF00622">
    <property type="entry name" value="SPRY"/>
    <property type="match status" value="1"/>
</dbReference>
<accession>A0A6J2V4M2</accession>
<evidence type="ECO:0000256" key="5">
    <source>
        <dbReference type="ARBA" id="ARBA00022859"/>
    </source>
</evidence>
<dbReference type="SUPFAM" id="SSF57850">
    <property type="entry name" value="RING/U-box"/>
    <property type="match status" value="1"/>
</dbReference>
<dbReference type="InterPro" id="IPR043136">
    <property type="entry name" value="B30.2/SPRY_sf"/>
</dbReference>
<dbReference type="InterPro" id="IPR006574">
    <property type="entry name" value="PRY"/>
</dbReference>
<evidence type="ECO:0000313" key="11">
    <source>
        <dbReference type="Proteomes" id="UP000504632"/>
    </source>
</evidence>
<dbReference type="InterPro" id="IPR013083">
    <property type="entry name" value="Znf_RING/FYVE/PHD"/>
</dbReference>
<keyword evidence="7" id="KW-0175">Coiled coil</keyword>
<keyword evidence="5" id="KW-0391">Immunity</keyword>
<proteinExistence type="predicted"/>
<dbReference type="PRINTS" id="PR01407">
    <property type="entry name" value="BUTYPHLNCDUF"/>
</dbReference>
<dbReference type="SMART" id="SM00589">
    <property type="entry name" value="PRY"/>
    <property type="match status" value="1"/>
</dbReference>
<name>A0A6J2V4M2_CHACN</name>
<feature type="domain" description="RING-type" evidence="8">
    <location>
        <begin position="14"/>
        <end position="57"/>
    </location>
</feature>
<organism evidence="11 12">
    <name type="scientific">Chanos chanos</name>
    <name type="common">Milkfish</name>
    <name type="synonym">Mugil chanos</name>
    <dbReference type="NCBI Taxonomy" id="29144"/>
    <lineage>
        <taxon>Eukaryota</taxon>
        <taxon>Metazoa</taxon>
        <taxon>Chordata</taxon>
        <taxon>Craniata</taxon>
        <taxon>Vertebrata</taxon>
        <taxon>Euteleostomi</taxon>
        <taxon>Actinopterygii</taxon>
        <taxon>Neopterygii</taxon>
        <taxon>Teleostei</taxon>
        <taxon>Ostariophysi</taxon>
        <taxon>Gonorynchiformes</taxon>
        <taxon>Chanidae</taxon>
        <taxon>Chanos</taxon>
    </lineage>
</organism>
<feature type="domain" description="B30.2/SPRY" evidence="10">
    <location>
        <begin position="370"/>
        <end position="561"/>
    </location>
</feature>
<dbReference type="InterPro" id="IPR017907">
    <property type="entry name" value="Znf_RING_CS"/>
</dbReference>
<dbReference type="CDD" id="cd19769">
    <property type="entry name" value="Bbox2_TRIM16-like"/>
    <property type="match status" value="1"/>
</dbReference>
<dbReference type="InterPro" id="IPR001870">
    <property type="entry name" value="B30.2/SPRY"/>
</dbReference>
<dbReference type="SMART" id="SM00449">
    <property type="entry name" value="SPRY"/>
    <property type="match status" value="1"/>
</dbReference>
<dbReference type="GO" id="GO:0005737">
    <property type="term" value="C:cytoplasm"/>
    <property type="evidence" value="ECO:0007669"/>
    <property type="project" value="UniProtKB-ARBA"/>
</dbReference>
<dbReference type="Proteomes" id="UP000504632">
    <property type="component" value="Chromosome 1"/>
</dbReference>
<dbReference type="InterPro" id="IPR000315">
    <property type="entry name" value="Znf_B-box"/>
</dbReference>
<dbReference type="PROSITE" id="PS50119">
    <property type="entry name" value="ZF_BBOX"/>
    <property type="match status" value="1"/>
</dbReference>
<dbReference type="Pfam" id="PF13765">
    <property type="entry name" value="PRY"/>
    <property type="match status" value="1"/>
</dbReference>
<dbReference type="PROSITE" id="PS50089">
    <property type="entry name" value="ZF_RING_2"/>
    <property type="match status" value="1"/>
</dbReference>
<evidence type="ECO:0000256" key="6">
    <source>
        <dbReference type="PROSITE-ProRule" id="PRU00024"/>
    </source>
</evidence>
<dbReference type="InterPro" id="IPR058030">
    <property type="entry name" value="TRIM8/14/16/25/29/45/65_CC"/>
</dbReference>
<dbReference type="InterPro" id="IPR051051">
    <property type="entry name" value="E3_ubiq-ligase_TRIM/RNF"/>
</dbReference>
<dbReference type="PANTHER" id="PTHR25465">
    <property type="entry name" value="B-BOX DOMAIN CONTAINING"/>
    <property type="match status" value="1"/>
</dbReference>
<dbReference type="Gene3D" id="3.30.40.10">
    <property type="entry name" value="Zinc/RING finger domain, C3HC4 (zinc finger)"/>
    <property type="match status" value="1"/>
</dbReference>
<evidence type="ECO:0000256" key="3">
    <source>
        <dbReference type="ARBA" id="ARBA00022771"/>
    </source>
</evidence>
<keyword evidence="3 6" id="KW-0863">Zinc-finger</keyword>
<dbReference type="InterPro" id="IPR013320">
    <property type="entry name" value="ConA-like_dom_sf"/>
</dbReference>
<sequence length="561" mass="65077">MAEVSLSAEDPLCCAVCLDLLKDPVTIPCGHSYCMSCIKRCWDQDDQRRVYSCPQCKETFSPRPVLRKNIMLAELAEKKRKTQLEDIFCAGPEDVECDICTGRKLKAIKSCLVCLVSFCKTHLQPHYESPAYRRHKLVEASTQLQDRICSQHDKVVEIYCRSDQKMICYLCTMDEHKGHDIVSAVAERTKKQRQLGKTKRKSQQRIQEREKELQELKQTVKSLRISAQTAVEDSERIFTEMIESIERRQSEVIEQIRAKEKTELFMAEDHIKKLEQEISELRKRDTELEQLSHTEDHIHFLQSFQSLSVHSGHKELPSMIVNPVFSFEDVKKSVSEMKKSLEEFLTEEWRKTGRHHVQVASLSQISTDTTIFLSAEPKTREEFLQYFCQLTLDPNTAHRNLCLSDWNRKATWTHTAQSYPDHPDRFDECWQILCRESLSGRCYWEVEWTGMVSIAVSYKGISRKGEGNECKFGHNSQSWSLDCFRSSYTFRHNNNDTEILINPSCSRVGVYLDHRAGTLSFYSVSDTMTLLHRVQTTFTQPLYAGFWSGIWSSGSIQILDL</sequence>
<evidence type="ECO:0000259" key="8">
    <source>
        <dbReference type="PROSITE" id="PS50089"/>
    </source>
</evidence>
<dbReference type="AlphaFoldDB" id="A0A6J2V4M2"/>
<feature type="coiled-coil region" evidence="7">
    <location>
        <begin position="199"/>
        <end position="291"/>
    </location>
</feature>
<keyword evidence="11" id="KW-1185">Reference proteome</keyword>
<dbReference type="SMART" id="SM00336">
    <property type="entry name" value="BBOX"/>
    <property type="match status" value="1"/>
</dbReference>
<evidence type="ECO:0000313" key="12">
    <source>
        <dbReference type="RefSeq" id="XP_030626718.1"/>
    </source>
</evidence>
<dbReference type="Pfam" id="PF25600">
    <property type="entry name" value="TRIM_CC"/>
    <property type="match status" value="1"/>
</dbReference>
<dbReference type="SUPFAM" id="SSF57845">
    <property type="entry name" value="B-box zinc-binding domain"/>
    <property type="match status" value="1"/>
</dbReference>
<reference evidence="12" key="1">
    <citation type="submission" date="2025-08" db="UniProtKB">
        <authorList>
            <consortium name="RefSeq"/>
        </authorList>
    </citation>
    <scope>IDENTIFICATION</scope>
</reference>
<keyword evidence="1" id="KW-0399">Innate immunity</keyword>
<evidence type="ECO:0000256" key="4">
    <source>
        <dbReference type="ARBA" id="ARBA00022833"/>
    </source>
</evidence>